<dbReference type="PATRIC" id="fig|1127696.3.peg.586"/>
<evidence type="ECO:0000259" key="1">
    <source>
        <dbReference type="PROSITE" id="PS50995"/>
    </source>
</evidence>
<organism evidence="2 3">
    <name type="scientific">Porphyromonas catoniae F0037</name>
    <dbReference type="NCBI Taxonomy" id="1127696"/>
    <lineage>
        <taxon>Bacteria</taxon>
        <taxon>Pseudomonadati</taxon>
        <taxon>Bacteroidota</taxon>
        <taxon>Bacteroidia</taxon>
        <taxon>Bacteroidales</taxon>
        <taxon>Porphyromonadaceae</taxon>
        <taxon>Porphyromonas</taxon>
    </lineage>
</organism>
<accession>L1NG54</accession>
<comment type="caution">
    <text evidence="2">The sequence shown here is derived from an EMBL/GenBank/DDBJ whole genome shotgun (WGS) entry which is preliminary data.</text>
</comment>
<dbReference type="GO" id="GO:0003700">
    <property type="term" value="F:DNA-binding transcription factor activity"/>
    <property type="evidence" value="ECO:0007669"/>
    <property type="project" value="InterPro"/>
</dbReference>
<dbReference type="SMART" id="SM00347">
    <property type="entry name" value="HTH_MARR"/>
    <property type="match status" value="1"/>
</dbReference>
<dbReference type="Proteomes" id="UP000010408">
    <property type="component" value="Unassembled WGS sequence"/>
</dbReference>
<dbReference type="PROSITE" id="PS50995">
    <property type="entry name" value="HTH_MARR_2"/>
    <property type="match status" value="1"/>
</dbReference>
<protein>
    <submittedName>
        <fullName evidence="2">Transcriptional regulator, MarR family</fullName>
    </submittedName>
</protein>
<dbReference type="Gene3D" id="1.10.10.10">
    <property type="entry name" value="Winged helix-like DNA-binding domain superfamily/Winged helix DNA-binding domain"/>
    <property type="match status" value="1"/>
</dbReference>
<reference evidence="2 3" key="1">
    <citation type="submission" date="2012-05" db="EMBL/GenBank/DDBJ databases">
        <authorList>
            <person name="Weinstock G."/>
            <person name="Sodergren E."/>
            <person name="Lobos E.A."/>
            <person name="Fulton L."/>
            <person name="Fulton R."/>
            <person name="Courtney L."/>
            <person name="Fronick C."/>
            <person name="O'Laughlin M."/>
            <person name="Godfrey J."/>
            <person name="Wilson R.M."/>
            <person name="Miner T."/>
            <person name="Farmer C."/>
            <person name="Delehaunty K."/>
            <person name="Cordes M."/>
            <person name="Minx P."/>
            <person name="Tomlinson C."/>
            <person name="Chen J."/>
            <person name="Wollam A."/>
            <person name="Pepin K.H."/>
            <person name="Bhonagiri V."/>
            <person name="Zhang X."/>
            <person name="Suruliraj S."/>
            <person name="Warren W."/>
            <person name="Mitreva M."/>
            <person name="Mardis E.R."/>
            <person name="Wilson R.K."/>
        </authorList>
    </citation>
    <scope>NUCLEOTIDE SEQUENCE [LARGE SCALE GENOMIC DNA]</scope>
    <source>
        <strain evidence="2 3">F0037</strain>
    </source>
</reference>
<dbReference type="Pfam" id="PF13463">
    <property type="entry name" value="HTH_27"/>
    <property type="match status" value="1"/>
</dbReference>
<dbReference type="InterPro" id="IPR036390">
    <property type="entry name" value="WH_DNA-bd_sf"/>
</dbReference>
<gene>
    <name evidence="2" type="ORF">HMPREF9134_00659</name>
</gene>
<dbReference type="EMBL" id="AMEQ01000018">
    <property type="protein sequence ID" value="EKY02270.1"/>
    <property type="molecule type" value="Genomic_DNA"/>
</dbReference>
<dbReference type="InterPro" id="IPR000835">
    <property type="entry name" value="HTH_MarR-typ"/>
</dbReference>
<dbReference type="RefSeq" id="WP_005468867.1">
    <property type="nucleotide sequence ID" value="NZ_KB291043.1"/>
</dbReference>
<evidence type="ECO:0000313" key="2">
    <source>
        <dbReference type="EMBL" id="EKY02270.1"/>
    </source>
</evidence>
<feature type="domain" description="HTH marR-type" evidence="1">
    <location>
        <begin position="56"/>
        <end position="189"/>
    </location>
</feature>
<sequence length="213" mass="24019">MRSKRLLTELLEYLELFEEAFPHEEELSLQSFITFASSLLNDRHLAQSSSCPMPREVSIARRLSLLQRYSKSYIKRALLASDLLQSEEEYSYLVSLMSGPLTKTTLNTLNAIEKTSGAEIIRRLVVKGLAEEMPDERDRRSVLVSITPLGRMELGKVFPQLRTAALLLSQSLQPEQRAMLDLLLDHLCTTHADLAQSKSDGSLTALLAEIEKK</sequence>
<dbReference type="HOGENOM" id="CLU_105055_0_0_10"/>
<evidence type="ECO:0000313" key="3">
    <source>
        <dbReference type="Proteomes" id="UP000010408"/>
    </source>
</evidence>
<proteinExistence type="predicted"/>
<dbReference type="eggNOG" id="COG1846">
    <property type="taxonomic scope" value="Bacteria"/>
</dbReference>
<dbReference type="STRING" id="1127696.HMPREF9134_00659"/>
<name>L1NG54_9PORP</name>
<dbReference type="SUPFAM" id="SSF46785">
    <property type="entry name" value="Winged helix' DNA-binding domain"/>
    <property type="match status" value="1"/>
</dbReference>
<dbReference type="InterPro" id="IPR036388">
    <property type="entry name" value="WH-like_DNA-bd_sf"/>
</dbReference>
<dbReference type="AlphaFoldDB" id="L1NG54"/>